<protein>
    <submittedName>
        <fullName evidence="2">NADPH:quinone oxidoreductase family protein</fullName>
        <ecNumber evidence="2">1.-.-.-</ecNumber>
    </submittedName>
</protein>
<dbReference type="EC" id="1.-.-.-" evidence="2"/>
<accession>A0ABW8AHP4</accession>
<reference evidence="2 3" key="1">
    <citation type="submission" date="2024-10" db="EMBL/GenBank/DDBJ databases">
        <title>The Natural Products Discovery Center: Release of the First 8490 Sequenced Strains for Exploring Actinobacteria Biosynthetic Diversity.</title>
        <authorList>
            <person name="Kalkreuter E."/>
            <person name="Kautsar S.A."/>
            <person name="Yang D."/>
            <person name="Bader C.D."/>
            <person name="Teijaro C.N."/>
            <person name="Fluegel L."/>
            <person name="Davis C.M."/>
            <person name="Simpson J.R."/>
            <person name="Lauterbach L."/>
            <person name="Steele A.D."/>
            <person name="Gui C."/>
            <person name="Meng S."/>
            <person name="Li G."/>
            <person name="Viehrig K."/>
            <person name="Ye F."/>
            <person name="Su P."/>
            <person name="Kiefer A.F."/>
            <person name="Nichols A."/>
            <person name="Cepeda A.J."/>
            <person name="Yan W."/>
            <person name="Fan B."/>
            <person name="Jiang Y."/>
            <person name="Adhikari A."/>
            <person name="Zheng C.-J."/>
            <person name="Schuster L."/>
            <person name="Cowan T.M."/>
            <person name="Smanski M.J."/>
            <person name="Chevrette M.G."/>
            <person name="De Carvalho L.P.S."/>
            <person name="Shen B."/>
        </authorList>
    </citation>
    <scope>NUCLEOTIDE SEQUENCE [LARGE SCALE GENOMIC DNA]</scope>
    <source>
        <strain evidence="2 3">NPDC049639</strain>
    </source>
</reference>
<proteinExistence type="predicted"/>
<dbReference type="PANTHER" id="PTHR43677:SF4">
    <property type="entry name" value="QUINONE OXIDOREDUCTASE-LIKE PROTEIN 2"/>
    <property type="match status" value="1"/>
</dbReference>
<dbReference type="InterPro" id="IPR051397">
    <property type="entry name" value="Zn-ADH-like_protein"/>
</dbReference>
<evidence type="ECO:0000313" key="3">
    <source>
        <dbReference type="Proteomes" id="UP001612915"/>
    </source>
</evidence>
<feature type="domain" description="Enoyl reductase (ER)" evidence="1">
    <location>
        <begin position="11"/>
        <end position="319"/>
    </location>
</feature>
<dbReference type="Pfam" id="PF08240">
    <property type="entry name" value="ADH_N"/>
    <property type="match status" value="1"/>
</dbReference>
<keyword evidence="3" id="KW-1185">Reference proteome</keyword>
<dbReference type="InterPro" id="IPR011032">
    <property type="entry name" value="GroES-like_sf"/>
</dbReference>
<dbReference type="InterPro" id="IPR036291">
    <property type="entry name" value="NAD(P)-bd_dom_sf"/>
</dbReference>
<dbReference type="SUPFAM" id="SSF50129">
    <property type="entry name" value="GroES-like"/>
    <property type="match status" value="1"/>
</dbReference>
<dbReference type="SMART" id="SM00829">
    <property type="entry name" value="PKS_ER"/>
    <property type="match status" value="1"/>
</dbReference>
<keyword evidence="2" id="KW-0560">Oxidoreductase</keyword>
<sequence length="322" mass="33392">MRAARITTLDGPEAIEIGEVDDVVPEPAQVLIEVRAAGVAFPDVLLTRGEYQYKPPLPFVPGAEVAGVVVSAPAGSQFSPGQRVAAFPMFGGFAERVACVPELVFPLPDQVSFAEGAALPLNYLTVQFALVRRARLAAGQTVLVHGAAGGIGTAAIQLATALGAQVIAVVSTLEKGDVAQKAGARHVVLADNFLAAVKDLTGGAGVDVVVDPVGGDRFTDSLRALGPEGQLLVIGFTGGEIPTVKVNRLLLNNTSVVGVGWGAFTLPRLSLAREQWDFLLPHIASGALVPPVGATYPLSDLTSALRDIDERRATGKIVLTLE</sequence>
<dbReference type="CDD" id="cd08241">
    <property type="entry name" value="QOR1"/>
    <property type="match status" value="1"/>
</dbReference>
<dbReference type="Gene3D" id="3.90.180.10">
    <property type="entry name" value="Medium-chain alcohol dehydrogenases, catalytic domain"/>
    <property type="match status" value="1"/>
</dbReference>
<gene>
    <name evidence="2" type="ORF">ACIB24_01220</name>
</gene>
<dbReference type="SUPFAM" id="SSF51735">
    <property type="entry name" value="NAD(P)-binding Rossmann-fold domains"/>
    <property type="match status" value="1"/>
</dbReference>
<dbReference type="RefSeq" id="WP_398273976.1">
    <property type="nucleotide sequence ID" value="NZ_JBITLV010000001.1"/>
</dbReference>
<evidence type="ECO:0000259" key="1">
    <source>
        <dbReference type="SMART" id="SM00829"/>
    </source>
</evidence>
<dbReference type="InterPro" id="IPR013154">
    <property type="entry name" value="ADH-like_N"/>
</dbReference>
<name>A0ABW8AHP4_9ACTN</name>
<dbReference type="InterPro" id="IPR020843">
    <property type="entry name" value="ER"/>
</dbReference>
<dbReference type="EMBL" id="JBITLV010000001">
    <property type="protein sequence ID" value="MFI7585678.1"/>
    <property type="molecule type" value="Genomic_DNA"/>
</dbReference>
<dbReference type="Pfam" id="PF00107">
    <property type="entry name" value="ADH_zinc_N"/>
    <property type="match status" value="1"/>
</dbReference>
<dbReference type="Proteomes" id="UP001612915">
    <property type="component" value="Unassembled WGS sequence"/>
</dbReference>
<comment type="caution">
    <text evidence="2">The sequence shown here is derived from an EMBL/GenBank/DDBJ whole genome shotgun (WGS) entry which is preliminary data.</text>
</comment>
<dbReference type="PANTHER" id="PTHR43677">
    <property type="entry name" value="SHORT-CHAIN DEHYDROGENASE/REDUCTASE"/>
    <property type="match status" value="1"/>
</dbReference>
<dbReference type="InterPro" id="IPR013149">
    <property type="entry name" value="ADH-like_C"/>
</dbReference>
<organism evidence="2 3">
    <name type="scientific">Spongisporangium articulatum</name>
    <dbReference type="NCBI Taxonomy" id="3362603"/>
    <lineage>
        <taxon>Bacteria</taxon>
        <taxon>Bacillati</taxon>
        <taxon>Actinomycetota</taxon>
        <taxon>Actinomycetes</taxon>
        <taxon>Kineosporiales</taxon>
        <taxon>Kineosporiaceae</taxon>
        <taxon>Spongisporangium</taxon>
    </lineage>
</organism>
<dbReference type="GO" id="GO:0016491">
    <property type="term" value="F:oxidoreductase activity"/>
    <property type="evidence" value="ECO:0007669"/>
    <property type="project" value="UniProtKB-KW"/>
</dbReference>
<evidence type="ECO:0000313" key="2">
    <source>
        <dbReference type="EMBL" id="MFI7585678.1"/>
    </source>
</evidence>
<dbReference type="Gene3D" id="3.40.50.720">
    <property type="entry name" value="NAD(P)-binding Rossmann-like Domain"/>
    <property type="match status" value="1"/>
</dbReference>